<dbReference type="SUPFAM" id="SSF54427">
    <property type="entry name" value="NTF2-like"/>
    <property type="match status" value="1"/>
</dbReference>
<dbReference type="RefSeq" id="WP_274188722.1">
    <property type="nucleotide sequence ID" value="NZ_BAABHN010000012.1"/>
</dbReference>
<feature type="region of interest" description="Disordered" evidence="1">
    <location>
        <begin position="24"/>
        <end position="56"/>
    </location>
</feature>
<dbReference type="Proteomes" id="UP001595909">
    <property type="component" value="Unassembled WGS sequence"/>
</dbReference>
<evidence type="ECO:0000256" key="2">
    <source>
        <dbReference type="SAM" id="SignalP"/>
    </source>
</evidence>
<feature type="compositionally biased region" description="Low complexity" evidence="1">
    <location>
        <begin position="24"/>
        <end position="35"/>
    </location>
</feature>
<evidence type="ECO:0000256" key="1">
    <source>
        <dbReference type="SAM" id="MobiDB-lite"/>
    </source>
</evidence>
<organism evidence="3 4">
    <name type="scientific">Actinomycetospora chibensis</name>
    <dbReference type="NCBI Taxonomy" id="663606"/>
    <lineage>
        <taxon>Bacteria</taxon>
        <taxon>Bacillati</taxon>
        <taxon>Actinomycetota</taxon>
        <taxon>Actinomycetes</taxon>
        <taxon>Pseudonocardiales</taxon>
        <taxon>Pseudonocardiaceae</taxon>
        <taxon>Actinomycetospora</taxon>
    </lineage>
</organism>
<dbReference type="InterPro" id="IPR032710">
    <property type="entry name" value="NTF2-like_dom_sf"/>
</dbReference>
<keyword evidence="4" id="KW-1185">Reference proteome</keyword>
<feature type="signal peptide" evidence="2">
    <location>
        <begin position="1"/>
        <end position="16"/>
    </location>
</feature>
<keyword evidence="2" id="KW-0732">Signal</keyword>
<dbReference type="Gene3D" id="3.10.450.50">
    <property type="match status" value="1"/>
</dbReference>
<sequence length="263" mass="27730">MAALLVALGAVWWLTAASMSRPAPVASSTGASAGPTAPPQQVGPATVDSEGRLLPPAASDGARRLYSALEANDMSAVRAVYTPDDTAASWSTLRTRLSPEAVRDGLLEALRHPPQPRPEVDYLYASGDYGVGLTGTGRVAFVGTGQRAATTATPTERSPSPGSRAVPFECEDSFVGDGLQTPECDGQDNDARTSHCSADLETCPTGYREGVTSSANPFGCNFDAISAENPCQWRYEDQGDRPNPVTVAQRWAVCHLSGHREFC</sequence>
<name>A0ABV9RCY4_9PSEU</name>
<dbReference type="EMBL" id="JBHSIM010000012">
    <property type="protein sequence ID" value="MFC4832036.1"/>
    <property type="molecule type" value="Genomic_DNA"/>
</dbReference>
<protein>
    <submittedName>
        <fullName evidence="3">Uncharacterized protein</fullName>
    </submittedName>
</protein>
<reference evidence="4" key="1">
    <citation type="journal article" date="2019" name="Int. J. Syst. Evol. Microbiol.">
        <title>The Global Catalogue of Microorganisms (GCM) 10K type strain sequencing project: providing services to taxonomists for standard genome sequencing and annotation.</title>
        <authorList>
            <consortium name="The Broad Institute Genomics Platform"/>
            <consortium name="The Broad Institute Genome Sequencing Center for Infectious Disease"/>
            <person name="Wu L."/>
            <person name="Ma J."/>
        </authorList>
    </citation>
    <scope>NUCLEOTIDE SEQUENCE [LARGE SCALE GENOMIC DNA]</scope>
    <source>
        <strain evidence="4">CCUG 50347</strain>
    </source>
</reference>
<evidence type="ECO:0000313" key="3">
    <source>
        <dbReference type="EMBL" id="MFC4832036.1"/>
    </source>
</evidence>
<feature type="chain" id="PRO_5047185663" evidence="2">
    <location>
        <begin position="17"/>
        <end position="263"/>
    </location>
</feature>
<gene>
    <name evidence="3" type="ORF">ACFPEL_06400</name>
</gene>
<comment type="caution">
    <text evidence="3">The sequence shown here is derived from an EMBL/GenBank/DDBJ whole genome shotgun (WGS) entry which is preliminary data.</text>
</comment>
<proteinExistence type="predicted"/>
<accession>A0ABV9RCY4</accession>
<evidence type="ECO:0000313" key="4">
    <source>
        <dbReference type="Proteomes" id="UP001595909"/>
    </source>
</evidence>